<dbReference type="AlphaFoldDB" id="N0B899"/>
<keyword evidence="2" id="KW-1185">Reference proteome</keyword>
<name>N0B899_9HYPH</name>
<proteinExistence type="predicted"/>
<dbReference type="Proteomes" id="UP000005952">
    <property type="component" value="Chromosome"/>
</dbReference>
<gene>
    <name evidence="1" type="ORF">HYPDE_22993</name>
</gene>
<dbReference type="EMBL" id="CP005587">
    <property type="protein sequence ID" value="AGK56285.1"/>
    <property type="molecule type" value="Genomic_DNA"/>
</dbReference>
<accession>N0B899</accession>
<protein>
    <submittedName>
        <fullName evidence="1">Uncharacterized protein</fullName>
    </submittedName>
</protein>
<evidence type="ECO:0000313" key="2">
    <source>
        <dbReference type="Proteomes" id="UP000005952"/>
    </source>
</evidence>
<dbReference type="HOGENOM" id="CLU_2806653_0_0_5"/>
<sequence>MIPSPHYLPGVKGVVAQMSGGSALKDIIRLREQSRFQDEHHASEGVCGQSVCRQMIAGVVAFTHRPV</sequence>
<dbReference type="KEGG" id="hdt:HYPDE_22993"/>
<organism evidence="1 2">
    <name type="scientific">Hyphomicrobium denitrificans 1NES1</name>
    <dbReference type="NCBI Taxonomy" id="670307"/>
    <lineage>
        <taxon>Bacteria</taxon>
        <taxon>Pseudomonadati</taxon>
        <taxon>Pseudomonadota</taxon>
        <taxon>Alphaproteobacteria</taxon>
        <taxon>Hyphomicrobiales</taxon>
        <taxon>Hyphomicrobiaceae</taxon>
        <taxon>Hyphomicrobium</taxon>
    </lineage>
</organism>
<reference evidence="1 2" key="1">
    <citation type="journal article" date="2013" name="Genome Announc.">
        <title>Genome sequences for three denitrifying bacterial strains isolated from a uranium- and nitrate-contaminated subsurface environment.</title>
        <authorList>
            <person name="Venkatramanan R."/>
            <person name="Prakash O."/>
            <person name="Woyke T."/>
            <person name="Chain P."/>
            <person name="Goodwin L.A."/>
            <person name="Watson D."/>
            <person name="Brooks S."/>
            <person name="Kostka J.E."/>
            <person name="Green S.J."/>
        </authorList>
    </citation>
    <scope>NUCLEOTIDE SEQUENCE [LARGE SCALE GENOMIC DNA]</scope>
    <source>
        <strain evidence="1 2">1NES1</strain>
    </source>
</reference>
<evidence type="ECO:0000313" key="1">
    <source>
        <dbReference type="EMBL" id="AGK56285.1"/>
    </source>
</evidence>